<keyword evidence="3" id="KW-0808">Transferase</keyword>
<protein>
    <submittedName>
        <fullName evidence="3">Ser/Thr protein kinase RdoA involved in Cpx stress response, MazF antagonist</fullName>
    </submittedName>
</protein>
<dbReference type="PANTHER" id="PTHR21064:SF6">
    <property type="entry name" value="AMINOGLYCOSIDE PHOSPHOTRANSFERASE DOMAIN-CONTAINING PROTEIN"/>
    <property type="match status" value="1"/>
</dbReference>
<keyword evidence="3" id="KW-0418">Kinase</keyword>
<dbReference type="GO" id="GO:0004413">
    <property type="term" value="F:homoserine kinase activity"/>
    <property type="evidence" value="ECO:0007669"/>
    <property type="project" value="TreeGrafter"/>
</dbReference>
<comment type="similarity">
    <text evidence="1">Belongs to the pseudomonas-type ThrB family.</text>
</comment>
<organism evidence="3 4">
    <name type="scientific">Geotoga petraea</name>
    <dbReference type="NCBI Taxonomy" id="28234"/>
    <lineage>
        <taxon>Bacteria</taxon>
        <taxon>Thermotogati</taxon>
        <taxon>Thermotogota</taxon>
        <taxon>Thermotogae</taxon>
        <taxon>Petrotogales</taxon>
        <taxon>Petrotogaceae</taxon>
        <taxon>Geotoga</taxon>
    </lineage>
</organism>
<dbReference type="EMBL" id="FMYV01000003">
    <property type="protein sequence ID" value="SDC32536.1"/>
    <property type="molecule type" value="Genomic_DNA"/>
</dbReference>
<name>A0A1G6KQC1_9BACT</name>
<evidence type="ECO:0000313" key="4">
    <source>
        <dbReference type="Proteomes" id="UP000199322"/>
    </source>
</evidence>
<reference evidence="3 4" key="1">
    <citation type="submission" date="2016-10" db="EMBL/GenBank/DDBJ databases">
        <authorList>
            <person name="de Groot N.N."/>
        </authorList>
    </citation>
    <scope>NUCLEOTIDE SEQUENCE [LARGE SCALE GENOMIC DNA]</scope>
    <source>
        <strain evidence="3 4">WG14</strain>
    </source>
</reference>
<dbReference type="InterPro" id="IPR050249">
    <property type="entry name" value="Pseudomonas-type_ThrB"/>
</dbReference>
<evidence type="ECO:0000313" key="3">
    <source>
        <dbReference type="EMBL" id="SDC32536.1"/>
    </source>
</evidence>
<proteinExistence type="inferred from homology"/>
<dbReference type="AlphaFoldDB" id="A0A1G6KQC1"/>
<dbReference type="SUPFAM" id="SSF56112">
    <property type="entry name" value="Protein kinase-like (PK-like)"/>
    <property type="match status" value="1"/>
</dbReference>
<sequence length="299" mass="35571">MNSLDLMSIKNQLEKTYDFKIDDIKYIRSMIGHVYTLENEKHKFILKLNRPNNKISAIQATEIIEYLNENDYPVVELVKTRNNENYFDFNTEEGKYIGFVYYYVEGKEPNIEKEVKQIGQQVGLFHNLMKGYEKPIIHRSKEFYIDRFIKILIKSDYDKNKIEELNGYGKELWGKMEKSENGVCHGDLHSGNMFQKNGKYILFDFDTSSYSFPVIDVATLCDTANFNNLIEKDFDKIMKRFESFYSGYIKERTLEYEDIKNIFSFIPIRHYELIATITINQKSGLQKEFLDQQHEWILK</sequence>
<dbReference type="STRING" id="28234.SAMN04488588_0825"/>
<dbReference type="Pfam" id="PF01636">
    <property type="entry name" value="APH"/>
    <property type="match status" value="1"/>
</dbReference>
<dbReference type="PANTHER" id="PTHR21064">
    <property type="entry name" value="AMINOGLYCOSIDE PHOSPHOTRANSFERASE DOMAIN-CONTAINING PROTEIN-RELATED"/>
    <property type="match status" value="1"/>
</dbReference>
<dbReference type="InterPro" id="IPR011009">
    <property type="entry name" value="Kinase-like_dom_sf"/>
</dbReference>
<accession>A0A1G6KQC1</accession>
<dbReference type="Gene3D" id="3.90.1200.10">
    <property type="match status" value="1"/>
</dbReference>
<dbReference type="Proteomes" id="UP000199322">
    <property type="component" value="Unassembled WGS sequence"/>
</dbReference>
<gene>
    <name evidence="3" type="ORF">SAMN04488588_0825</name>
</gene>
<keyword evidence="4" id="KW-1185">Reference proteome</keyword>
<dbReference type="GO" id="GO:0009088">
    <property type="term" value="P:threonine biosynthetic process"/>
    <property type="evidence" value="ECO:0007669"/>
    <property type="project" value="TreeGrafter"/>
</dbReference>
<evidence type="ECO:0000256" key="1">
    <source>
        <dbReference type="ARBA" id="ARBA00038240"/>
    </source>
</evidence>
<dbReference type="InterPro" id="IPR002575">
    <property type="entry name" value="Aminoglycoside_PTrfase"/>
</dbReference>
<feature type="domain" description="Aminoglycoside phosphotransferase" evidence="2">
    <location>
        <begin position="34"/>
        <end position="223"/>
    </location>
</feature>
<dbReference type="Gene3D" id="3.30.200.20">
    <property type="entry name" value="Phosphorylase Kinase, domain 1"/>
    <property type="match status" value="1"/>
</dbReference>
<evidence type="ECO:0000259" key="2">
    <source>
        <dbReference type="Pfam" id="PF01636"/>
    </source>
</evidence>